<dbReference type="AlphaFoldDB" id="A0A8I0AAR5"/>
<evidence type="ECO:0000259" key="1">
    <source>
        <dbReference type="Pfam" id="PF09967"/>
    </source>
</evidence>
<evidence type="ECO:0000313" key="3">
    <source>
        <dbReference type="EMBL" id="MBC5640521.1"/>
    </source>
</evidence>
<feature type="domain" description="Putative metallopeptidase" evidence="2">
    <location>
        <begin position="94"/>
        <end position="298"/>
    </location>
</feature>
<organism evidence="3 4">
    <name type="scientific">Clostridium lentum</name>
    <dbReference type="NCBI Taxonomy" id="2763037"/>
    <lineage>
        <taxon>Bacteria</taxon>
        <taxon>Bacillati</taxon>
        <taxon>Bacillota</taxon>
        <taxon>Clostridia</taxon>
        <taxon>Eubacteriales</taxon>
        <taxon>Clostridiaceae</taxon>
        <taxon>Clostridium</taxon>
    </lineage>
</organism>
<keyword evidence="4" id="KW-1185">Reference proteome</keyword>
<dbReference type="PANTHER" id="PTHR38730">
    <property type="entry name" value="SLL7028 PROTEIN"/>
    <property type="match status" value="1"/>
</dbReference>
<name>A0A8I0AAR5_9CLOT</name>
<dbReference type="RefSeq" id="WP_186835248.1">
    <property type="nucleotide sequence ID" value="NZ_JACOOQ010000014.1"/>
</dbReference>
<dbReference type="EMBL" id="JACOOQ010000014">
    <property type="protein sequence ID" value="MBC5640521.1"/>
    <property type="molecule type" value="Genomic_DNA"/>
</dbReference>
<evidence type="ECO:0008006" key="5">
    <source>
        <dbReference type="Google" id="ProtNLM"/>
    </source>
</evidence>
<evidence type="ECO:0000259" key="2">
    <source>
        <dbReference type="Pfam" id="PF13203"/>
    </source>
</evidence>
<comment type="caution">
    <text evidence="3">The sequence shown here is derived from an EMBL/GenBank/DDBJ whole genome shotgun (WGS) entry which is preliminary data.</text>
</comment>
<sequence length="469" mass="54614">MESYFERRVNKLYQQVNKLIDSAEMYKAKRNGEKFQPEITKEFKEDFFKLVDKVILSLMEDKDNFYGYFLFQMGREIRFDITSASGVSFKGAKYVIYFNPILFLQLNMKQMETTIKHEIHHVLSLHLSRAKELKNKYSTLTVNLAMDIVVNQYLDNLPPYSTTLKGVNLKYNLNMEAYNTLEYYAEKIQSELDLMEENDEGEEDDSQMTNSMIESYNPEKMHDMWQESDEFDEKTLREFAEKVINASQKGTIPSQVESLIANLKNSQGEIPWNIMLKKLMGTVESNKKKTITRRNRRQPNRLDLRGEIRNHKSEIAVAIDISGSISNEEFKQAIKEVLSIVKNYNHEITIIECDKEVKRVYKAKSVRDIKKRLTSGGATKFTPVFEYANNTKCNLLIYFTDGKGERKLEVVPRGYRTLWVISGRGDELSLDESYGPVKKLSNVEVKDTELELKDVKTDGYSMNNQEPIF</sequence>
<dbReference type="Pfam" id="PF09967">
    <property type="entry name" value="DUF2201"/>
    <property type="match status" value="1"/>
</dbReference>
<dbReference type="PANTHER" id="PTHR38730:SF1">
    <property type="entry name" value="SLL7028 PROTEIN"/>
    <property type="match status" value="1"/>
</dbReference>
<protein>
    <recommendedName>
        <fullName evidence="5">VWA domain-containing protein</fullName>
    </recommendedName>
</protein>
<proteinExistence type="predicted"/>
<dbReference type="InterPro" id="IPR018698">
    <property type="entry name" value="VWA-like_dom"/>
</dbReference>
<dbReference type="Pfam" id="PF13203">
    <property type="entry name" value="DUF2201_N"/>
    <property type="match status" value="1"/>
</dbReference>
<accession>A0A8I0AAR5</accession>
<gene>
    <name evidence="3" type="ORF">H8R92_08845</name>
</gene>
<dbReference type="InterPro" id="IPR036465">
    <property type="entry name" value="vWFA_dom_sf"/>
</dbReference>
<evidence type="ECO:0000313" key="4">
    <source>
        <dbReference type="Proteomes" id="UP000662088"/>
    </source>
</evidence>
<reference evidence="3" key="1">
    <citation type="submission" date="2020-08" db="EMBL/GenBank/DDBJ databases">
        <title>Genome public.</title>
        <authorList>
            <person name="Liu C."/>
            <person name="Sun Q."/>
        </authorList>
    </citation>
    <scope>NUCLEOTIDE SEQUENCE</scope>
    <source>
        <strain evidence="3">NSJ-42</strain>
    </source>
</reference>
<feature type="domain" description="VWA-like" evidence="1">
    <location>
        <begin position="315"/>
        <end position="426"/>
    </location>
</feature>
<dbReference type="SUPFAM" id="SSF53300">
    <property type="entry name" value="vWA-like"/>
    <property type="match status" value="1"/>
</dbReference>
<dbReference type="Proteomes" id="UP000662088">
    <property type="component" value="Unassembled WGS sequence"/>
</dbReference>
<dbReference type="InterPro" id="IPR025154">
    <property type="entry name" value="Put_metallopeptidase_dom"/>
</dbReference>